<dbReference type="InterPro" id="IPR007703">
    <property type="entry name" value="PIF3"/>
</dbReference>
<protein>
    <recommendedName>
        <fullName evidence="3">PIF-3</fullName>
    </recommendedName>
</protein>
<dbReference type="Pfam" id="PF05006">
    <property type="entry name" value="PIF3"/>
    <property type="match status" value="1"/>
</dbReference>
<sequence length="216" mass="23904">MSSFSSISLGIIFILIGLLVICFYLLKTINIMTANRVESIDKDNRNTSKSALQFVYDQNGIVDCSHTRLPCVSKRQCTNNCAIAINQFDCVDGFCTAAIPYTGPNSIKSICDRSRGLVDAIVADDILVYNTCVSTYRDIVSDSGALRPYICGYRDAVDSTGNLSLDLVNKPFSVEDCICDSGYTRMYYNQTSLVRSIPVCIPNNLVSIYKNIYDII</sequence>
<keyword evidence="1" id="KW-0812">Transmembrane</keyword>
<evidence type="ECO:0008006" key="3">
    <source>
        <dbReference type="Google" id="ProtNLM"/>
    </source>
</evidence>
<evidence type="ECO:0000313" key="2">
    <source>
        <dbReference type="EMBL" id="AOL56685.1"/>
    </source>
</evidence>
<organism evidence="2">
    <name type="scientific">Chrysodeixis includens nucleopolyhedrovirus</name>
    <dbReference type="NCBI Taxonomy" id="1207438"/>
    <lineage>
        <taxon>Viruses</taxon>
        <taxon>Viruses incertae sedis</taxon>
        <taxon>Naldaviricetes</taxon>
        <taxon>Lefavirales</taxon>
        <taxon>Baculoviridae</taxon>
        <taxon>Alphabaculovirus</taxon>
        <taxon>Alphabaculovirus chrincludentis</taxon>
        <taxon>Alphabaculovirus alterchrincludentis</taxon>
    </lineage>
</organism>
<accession>A0A1C8ZXK8</accession>
<name>A0A1C8ZXK8_9ABAC</name>
<dbReference type="EMBL" id="KU669290">
    <property type="protein sequence ID" value="AOL56685.1"/>
    <property type="molecule type" value="Genomic_DNA"/>
</dbReference>
<feature type="transmembrane region" description="Helical" evidence="1">
    <location>
        <begin position="6"/>
        <end position="26"/>
    </location>
</feature>
<evidence type="ECO:0000256" key="1">
    <source>
        <dbReference type="SAM" id="Phobius"/>
    </source>
</evidence>
<proteinExistence type="predicted"/>
<gene>
    <name evidence="2" type="primary">pif-3</name>
</gene>
<keyword evidence="1" id="KW-0472">Membrane</keyword>
<reference evidence="2" key="1">
    <citation type="journal article" date="2016" name="Genome Announc.">
        <title>Complete genomes of six Chrysodeixis includens nucleopolyhedrovirus isolates.</title>
        <authorList>
            <person name="Craveiro S.R."/>
            <person name="Santos L.A.V.M."/>
            <person name="Togawa R.C."/>
            <person name="Inglis P.W."/>
            <person name="Grynberg P."/>
            <person name="Ribeiro Z.M.A."/>
            <person name="Ribeiro B.M."/>
            <person name="Castro M.E.B."/>
        </authorList>
    </citation>
    <scope>NUCLEOTIDE SEQUENCE</scope>
    <source>
        <strain evidence="2">IB</strain>
    </source>
</reference>
<keyword evidence="1" id="KW-1133">Transmembrane helix</keyword>